<feature type="chain" id="PRO_5046815047" description="DUF305 domain-containing protein" evidence="1">
    <location>
        <begin position="21"/>
        <end position="117"/>
    </location>
</feature>
<evidence type="ECO:0000259" key="2">
    <source>
        <dbReference type="Pfam" id="PF03713"/>
    </source>
</evidence>
<sequence length="117" mass="12579">MKSLLLVSALLLGVATPALAQDHSGHGAMAAGDSPATEAYKAANMEMHGQMEIDYSGDADVDFIRGMIPHHQGAVAMAKIVLEYGTDPEVKKLAEDVIAAQESEIAWMEEWLKKRGE</sequence>
<dbReference type="Proteomes" id="UP001161406">
    <property type="component" value="Unassembled WGS sequence"/>
</dbReference>
<dbReference type="InterPro" id="IPR012347">
    <property type="entry name" value="Ferritin-like"/>
</dbReference>
<reference evidence="3" key="2">
    <citation type="submission" date="2023-01" db="EMBL/GenBank/DDBJ databases">
        <title>Draft genome sequence of Devosia yakushimensis strain NBRC 103855.</title>
        <authorList>
            <person name="Sun Q."/>
            <person name="Mori K."/>
        </authorList>
    </citation>
    <scope>NUCLEOTIDE SEQUENCE</scope>
    <source>
        <strain evidence="3">NBRC 103855</strain>
    </source>
</reference>
<protein>
    <recommendedName>
        <fullName evidence="2">DUF305 domain-containing protein</fullName>
    </recommendedName>
</protein>
<evidence type="ECO:0000313" key="3">
    <source>
        <dbReference type="EMBL" id="GLQ10369.1"/>
    </source>
</evidence>
<accession>A0ABQ5UE53</accession>
<dbReference type="Gene3D" id="1.20.1260.10">
    <property type="match status" value="1"/>
</dbReference>
<gene>
    <name evidence="3" type="ORF">GCM10007913_23010</name>
</gene>
<name>A0ABQ5UE53_9HYPH</name>
<reference evidence="3" key="1">
    <citation type="journal article" date="2014" name="Int. J. Syst. Evol. Microbiol.">
        <title>Complete genome of a new Firmicutes species belonging to the dominant human colonic microbiota ('Ruminococcus bicirculans') reveals two chromosomes and a selective capacity to utilize plant glucans.</title>
        <authorList>
            <consortium name="NISC Comparative Sequencing Program"/>
            <person name="Wegmann U."/>
            <person name="Louis P."/>
            <person name="Goesmann A."/>
            <person name="Henrissat B."/>
            <person name="Duncan S.H."/>
            <person name="Flint H.J."/>
        </authorList>
    </citation>
    <scope>NUCLEOTIDE SEQUENCE</scope>
    <source>
        <strain evidence="3">NBRC 103855</strain>
    </source>
</reference>
<evidence type="ECO:0000256" key="1">
    <source>
        <dbReference type="SAM" id="SignalP"/>
    </source>
</evidence>
<comment type="caution">
    <text evidence="3">The sequence shown here is derived from an EMBL/GenBank/DDBJ whole genome shotgun (WGS) entry which is preliminary data.</text>
</comment>
<keyword evidence="4" id="KW-1185">Reference proteome</keyword>
<dbReference type="PANTHER" id="PTHR36933">
    <property type="entry name" value="SLL0788 PROTEIN"/>
    <property type="match status" value="1"/>
</dbReference>
<organism evidence="3 4">
    <name type="scientific">Devosia yakushimensis</name>
    <dbReference type="NCBI Taxonomy" id="470028"/>
    <lineage>
        <taxon>Bacteria</taxon>
        <taxon>Pseudomonadati</taxon>
        <taxon>Pseudomonadota</taxon>
        <taxon>Alphaproteobacteria</taxon>
        <taxon>Hyphomicrobiales</taxon>
        <taxon>Devosiaceae</taxon>
        <taxon>Devosia</taxon>
    </lineage>
</organism>
<dbReference type="PANTHER" id="PTHR36933:SF1">
    <property type="entry name" value="SLL0788 PROTEIN"/>
    <property type="match status" value="1"/>
</dbReference>
<dbReference type="InterPro" id="IPR005183">
    <property type="entry name" value="DUF305_CopM-like"/>
</dbReference>
<proteinExistence type="predicted"/>
<keyword evidence="1" id="KW-0732">Signal</keyword>
<evidence type="ECO:0000313" key="4">
    <source>
        <dbReference type="Proteomes" id="UP001161406"/>
    </source>
</evidence>
<dbReference type="EMBL" id="BSNG01000001">
    <property type="protein sequence ID" value="GLQ10369.1"/>
    <property type="molecule type" value="Genomic_DNA"/>
</dbReference>
<dbReference type="Pfam" id="PF03713">
    <property type="entry name" value="DUF305"/>
    <property type="match status" value="1"/>
</dbReference>
<dbReference type="RefSeq" id="WP_284390931.1">
    <property type="nucleotide sequence ID" value="NZ_BSNG01000001.1"/>
</dbReference>
<feature type="signal peptide" evidence="1">
    <location>
        <begin position="1"/>
        <end position="20"/>
    </location>
</feature>
<feature type="domain" description="DUF305" evidence="2">
    <location>
        <begin position="60"/>
        <end position="116"/>
    </location>
</feature>